<name>A0ABS6EKI3_9CLOT</name>
<dbReference type="InterPro" id="IPR011098">
    <property type="entry name" value="G5_dom"/>
</dbReference>
<keyword evidence="5" id="KW-1185">Reference proteome</keyword>
<reference evidence="4 5" key="1">
    <citation type="submission" date="2021-06" db="EMBL/GenBank/DDBJ databases">
        <authorList>
            <person name="Sun Q."/>
            <person name="Li D."/>
        </authorList>
    </citation>
    <scope>NUCLEOTIDE SEQUENCE [LARGE SCALE GENOMIC DNA]</scope>
    <source>
        <strain evidence="4 5">MSJ-11</strain>
    </source>
</reference>
<gene>
    <name evidence="4" type="ORF">KQI86_15480</name>
</gene>
<dbReference type="InterPro" id="IPR051933">
    <property type="entry name" value="Resuscitation_pf_RpfB"/>
</dbReference>
<evidence type="ECO:0000256" key="1">
    <source>
        <dbReference type="ARBA" id="ARBA00022729"/>
    </source>
</evidence>
<feature type="transmembrane region" description="Helical" evidence="2">
    <location>
        <begin position="12"/>
        <end position="29"/>
    </location>
</feature>
<dbReference type="PANTHER" id="PTHR39160:SF4">
    <property type="entry name" value="RESUSCITATION-PROMOTING FACTOR RPFB"/>
    <property type="match status" value="1"/>
</dbReference>
<dbReference type="Pfam" id="PF06725">
    <property type="entry name" value="3D"/>
    <property type="match status" value="1"/>
</dbReference>
<sequence length="328" mass="36245">MKNRIKTYAPEFIMVAISFILVIFLYSTGKNVTVVIDGEEKKFTTYQSTFDKALKNANIEIHEKDKIDKDLNSKIAKNDNINIKRAVSLKVIVDSKELDVKSAEDNIGSMLNAEKISLKPEDKVLPGVESELSEGMEVEVVRVETKVVTSTAPVNFKTTVRKDNNLLKSKTKVLQPGQNGEKQITTNIVYENGKEVSRKVVKEVVTKKPKDKIVVQGTLSPMYASRGNGSQGNSFRVKATAYWAVHGVGTTYTASGRKAVRNPDGYSTIAVDPRVIPLGTKLYVEGYGHAIAADTGTAVKGNFIDVFFDTYKEACDWGLKYVNVHIVQ</sequence>
<dbReference type="Proteomes" id="UP000726170">
    <property type="component" value="Unassembled WGS sequence"/>
</dbReference>
<dbReference type="EMBL" id="JAHLQF010000004">
    <property type="protein sequence ID" value="MBU5485721.1"/>
    <property type="molecule type" value="Genomic_DNA"/>
</dbReference>
<dbReference type="CDD" id="cd22786">
    <property type="entry name" value="DPBB_YuiC-like"/>
    <property type="match status" value="1"/>
</dbReference>
<evidence type="ECO:0000256" key="2">
    <source>
        <dbReference type="SAM" id="Phobius"/>
    </source>
</evidence>
<dbReference type="PROSITE" id="PS51109">
    <property type="entry name" value="G5"/>
    <property type="match status" value="1"/>
</dbReference>
<organism evidence="4 5">
    <name type="scientific">Clostridium mobile</name>
    <dbReference type="NCBI Taxonomy" id="2841512"/>
    <lineage>
        <taxon>Bacteria</taxon>
        <taxon>Bacillati</taxon>
        <taxon>Bacillota</taxon>
        <taxon>Clostridia</taxon>
        <taxon>Eubacteriales</taxon>
        <taxon>Clostridiaceae</taxon>
        <taxon>Clostridium</taxon>
    </lineage>
</organism>
<evidence type="ECO:0000259" key="3">
    <source>
        <dbReference type="PROSITE" id="PS51109"/>
    </source>
</evidence>
<feature type="domain" description="G5" evidence="3">
    <location>
        <begin position="140"/>
        <end position="220"/>
    </location>
</feature>
<comment type="caution">
    <text evidence="4">The sequence shown here is derived from an EMBL/GenBank/DDBJ whole genome shotgun (WGS) entry which is preliminary data.</text>
</comment>
<keyword evidence="2" id="KW-0812">Transmembrane</keyword>
<dbReference type="RefSeq" id="WP_216440294.1">
    <property type="nucleotide sequence ID" value="NZ_JAHLQF010000004.1"/>
</dbReference>
<proteinExistence type="predicted"/>
<protein>
    <submittedName>
        <fullName evidence="4">G5 domain-containing protein</fullName>
    </submittedName>
</protein>
<dbReference type="Pfam" id="PF07501">
    <property type="entry name" value="G5"/>
    <property type="match status" value="1"/>
</dbReference>
<evidence type="ECO:0000313" key="5">
    <source>
        <dbReference type="Proteomes" id="UP000726170"/>
    </source>
</evidence>
<keyword evidence="1" id="KW-0732">Signal</keyword>
<dbReference type="InterPro" id="IPR007137">
    <property type="entry name" value="DUF348"/>
</dbReference>
<dbReference type="PANTHER" id="PTHR39160">
    <property type="entry name" value="CELL WALL-BINDING PROTEIN YOCH"/>
    <property type="match status" value="1"/>
</dbReference>
<evidence type="ECO:0000313" key="4">
    <source>
        <dbReference type="EMBL" id="MBU5485721.1"/>
    </source>
</evidence>
<keyword evidence="2" id="KW-0472">Membrane</keyword>
<accession>A0ABS6EKI3</accession>
<keyword evidence="2" id="KW-1133">Transmembrane helix</keyword>
<dbReference type="SMART" id="SM01208">
    <property type="entry name" value="G5"/>
    <property type="match status" value="1"/>
</dbReference>
<dbReference type="Pfam" id="PF03990">
    <property type="entry name" value="DUF348"/>
    <property type="match status" value="2"/>
</dbReference>
<dbReference type="InterPro" id="IPR010611">
    <property type="entry name" value="3D_dom"/>
</dbReference>